<proteinExistence type="predicted"/>
<feature type="domain" description="H repeat-associated protein N-terminal" evidence="2">
    <location>
        <begin position="5"/>
        <end position="90"/>
    </location>
</feature>
<evidence type="ECO:0000313" key="4">
    <source>
        <dbReference type="Proteomes" id="UP001500567"/>
    </source>
</evidence>
<dbReference type="EMBL" id="BAABDJ010000025">
    <property type="protein sequence ID" value="GAA4010750.1"/>
    <property type="molecule type" value="Genomic_DNA"/>
</dbReference>
<keyword evidence="4" id="KW-1185">Reference proteome</keyword>
<feature type="transmembrane region" description="Helical" evidence="1">
    <location>
        <begin position="21"/>
        <end position="38"/>
    </location>
</feature>
<dbReference type="RefSeq" id="WP_345073276.1">
    <property type="nucleotide sequence ID" value="NZ_BAABDJ010000025.1"/>
</dbReference>
<reference evidence="4" key="1">
    <citation type="journal article" date="2019" name="Int. J. Syst. Evol. Microbiol.">
        <title>The Global Catalogue of Microorganisms (GCM) 10K type strain sequencing project: providing services to taxonomists for standard genome sequencing and annotation.</title>
        <authorList>
            <consortium name="The Broad Institute Genomics Platform"/>
            <consortium name="The Broad Institute Genome Sequencing Center for Infectious Disease"/>
            <person name="Wu L."/>
            <person name="Ma J."/>
        </authorList>
    </citation>
    <scope>NUCLEOTIDE SEQUENCE [LARGE SCALE GENOMIC DNA]</scope>
    <source>
        <strain evidence="4">JCM 17224</strain>
    </source>
</reference>
<keyword evidence="1" id="KW-1133">Transmembrane helix</keyword>
<keyword evidence="1" id="KW-0472">Membrane</keyword>
<dbReference type="Proteomes" id="UP001500567">
    <property type="component" value="Unassembled WGS sequence"/>
</dbReference>
<comment type="caution">
    <text evidence="3">The sequence shown here is derived from an EMBL/GenBank/DDBJ whole genome shotgun (WGS) entry which is preliminary data.</text>
</comment>
<evidence type="ECO:0000259" key="2">
    <source>
        <dbReference type="Pfam" id="PF13808"/>
    </source>
</evidence>
<evidence type="ECO:0000313" key="3">
    <source>
        <dbReference type="EMBL" id="GAA4010750.1"/>
    </source>
</evidence>
<evidence type="ECO:0000256" key="1">
    <source>
        <dbReference type="SAM" id="Phobius"/>
    </source>
</evidence>
<dbReference type="InterPro" id="IPR032806">
    <property type="entry name" value="YbfD_N"/>
</dbReference>
<sequence length="138" mass="15485">MELAEFFHQVRAPRRRQGQRFALPALLWMTFLAIASGYQGPRKMAQFGRSNAAFFTTYFGLRHGLPSYGAFRDLLQGLDKDALAQAFGRWFTPQAQAGDWVAGDGQSLRSTVQGAQQADQSFRLDSEKVAKLTRARQP</sequence>
<gene>
    <name evidence="3" type="ORF">GCM10022408_23860</name>
</gene>
<name>A0ABP7SEI7_9BACT</name>
<dbReference type="Pfam" id="PF13808">
    <property type="entry name" value="DDE_Tnp_1_assoc"/>
    <property type="match status" value="1"/>
</dbReference>
<accession>A0ABP7SEI7</accession>
<keyword evidence="1" id="KW-0812">Transmembrane</keyword>
<organism evidence="3 4">
    <name type="scientific">Hymenobacter fastidiosus</name>
    <dbReference type="NCBI Taxonomy" id="486264"/>
    <lineage>
        <taxon>Bacteria</taxon>
        <taxon>Pseudomonadati</taxon>
        <taxon>Bacteroidota</taxon>
        <taxon>Cytophagia</taxon>
        <taxon>Cytophagales</taxon>
        <taxon>Hymenobacteraceae</taxon>
        <taxon>Hymenobacter</taxon>
    </lineage>
</organism>
<protein>
    <recommendedName>
        <fullName evidence="2">H repeat-associated protein N-terminal domain-containing protein</fullName>
    </recommendedName>
</protein>